<gene>
    <name evidence="2" type="ORF">H4R18_002060</name>
</gene>
<dbReference type="OrthoDB" id="5565101at2759"/>
<comment type="caution">
    <text evidence="2">The sequence shown here is derived from an EMBL/GenBank/DDBJ whole genome shotgun (WGS) entry which is preliminary data.</text>
</comment>
<dbReference type="AlphaFoldDB" id="A0A9W8LKL2"/>
<keyword evidence="3" id="KW-1185">Reference proteome</keyword>
<name>A0A9W8LKL2_9FUNG</name>
<evidence type="ECO:0000313" key="3">
    <source>
        <dbReference type="Proteomes" id="UP001140217"/>
    </source>
</evidence>
<proteinExistence type="predicted"/>
<sequence length="251" mass="27043">MRLAGIVLSAVAAAPWTLAAVTTGTRGGPAAPADASTARVQWPWQSQSQSKVDIPVPGTTFDPDVSSMSPRCLWAGWTAGRRFNTTCFQSNKSLYFSAPSQICSPACLDTTVELAQYMVSRCSLDSGVKSGDPVGYTHKNVVYLSWADRDLANLVCNGPADKSADGGRWADPGRCYSAVFSAEAVRESGQIAGSMGEDRSIMCNECTHQWVKAIKNSKFQISPLLYYGHISDAPRLASWISEQCGYRLTPI</sequence>
<protein>
    <submittedName>
        <fullName evidence="2">Uncharacterized protein</fullName>
    </submittedName>
</protein>
<accession>A0A9W8LKL2</accession>
<reference evidence="2" key="1">
    <citation type="submission" date="2022-07" db="EMBL/GenBank/DDBJ databases">
        <title>Phylogenomic reconstructions and comparative analyses of Kickxellomycotina fungi.</title>
        <authorList>
            <person name="Reynolds N.K."/>
            <person name="Stajich J.E."/>
            <person name="Barry K."/>
            <person name="Grigoriev I.V."/>
            <person name="Crous P."/>
            <person name="Smith M.E."/>
        </authorList>
    </citation>
    <scope>NUCLEOTIDE SEQUENCE</scope>
    <source>
        <strain evidence="2">NBRC 105414</strain>
    </source>
</reference>
<evidence type="ECO:0000256" key="1">
    <source>
        <dbReference type="SAM" id="SignalP"/>
    </source>
</evidence>
<organism evidence="2 3">
    <name type="scientific">Coemansia javaensis</name>
    <dbReference type="NCBI Taxonomy" id="2761396"/>
    <lineage>
        <taxon>Eukaryota</taxon>
        <taxon>Fungi</taxon>
        <taxon>Fungi incertae sedis</taxon>
        <taxon>Zoopagomycota</taxon>
        <taxon>Kickxellomycotina</taxon>
        <taxon>Kickxellomycetes</taxon>
        <taxon>Kickxellales</taxon>
        <taxon>Kickxellaceae</taxon>
        <taxon>Coemansia</taxon>
    </lineage>
</organism>
<evidence type="ECO:0000313" key="2">
    <source>
        <dbReference type="EMBL" id="KAJ2782788.1"/>
    </source>
</evidence>
<keyword evidence="1" id="KW-0732">Signal</keyword>
<dbReference type="EMBL" id="JANBUL010000062">
    <property type="protein sequence ID" value="KAJ2782788.1"/>
    <property type="molecule type" value="Genomic_DNA"/>
</dbReference>
<feature type="chain" id="PRO_5040914646" evidence="1">
    <location>
        <begin position="20"/>
        <end position="251"/>
    </location>
</feature>
<feature type="signal peptide" evidence="1">
    <location>
        <begin position="1"/>
        <end position="19"/>
    </location>
</feature>
<dbReference type="Proteomes" id="UP001140217">
    <property type="component" value="Unassembled WGS sequence"/>
</dbReference>